<dbReference type="EnsemblMetazoa" id="XM_038193419.1">
    <property type="protein sequence ID" value="XP_038049347.1"/>
    <property type="gene ID" value="LOC119722982"/>
</dbReference>
<keyword evidence="4" id="KW-0812">Transmembrane</keyword>
<name>A0A913ZC52_PATMI</name>
<protein>
    <recommendedName>
        <fullName evidence="2">ubiquitinyl hydrolase 1</fullName>
        <ecNumber evidence="2">3.4.19.12</ecNumber>
    </recommendedName>
</protein>
<evidence type="ECO:0000256" key="3">
    <source>
        <dbReference type="SAM" id="MobiDB-lite"/>
    </source>
</evidence>
<reference evidence="6" key="1">
    <citation type="submission" date="2022-11" db="UniProtKB">
        <authorList>
            <consortium name="EnsemblMetazoa"/>
        </authorList>
    </citation>
    <scope>IDENTIFICATION</scope>
</reference>
<dbReference type="RefSeq" id="XP_038049348.1">
    <property type="nucleotide sequence ID" value="XM_038193420.1"/>
</dbReference>
<feature type="region of interest" description="Disordered" evidence="3">
    <location>
        <begin position="460"/>
        <end position="486"/>
    </location>
</feature>
<dbReference type="InterPro" id="IPR050185">
    <property type="entry name" value="Ub_carboxyl-term_hydrolase"/>
</dbReference>
<feature type="transmembrane region" description="Helical" evidence="4">
    <location>
        <begin position="49"/>
        <end position="66"/>
    </location>
</feature>
<accession>A0A913ZC52</accession>
<evidence type="ECO:0000313" key="7">
    <source>
        <dbReference type="Proteomes" id="UP000887568"/>
    </source>
</evidence>
<dbReference type="Proteomes" id="UP000887568">
    <property type="component" value="Unplaced"/>
</dbReference>
<dbReference type="Pfam" id="PF00443">
    <property type="entry name" value="UCH"/>
    <property type="match status" value="1"/>
</dbReference>
<dbReference type="EnsemblMetazoa" id="XM_038193420.1">
    <property type="protein sequence ID" value="XP_038049348.1"/>
    <property type="gene ID" value="LOC119722982"/>
</dbReference>
<dbReference type="GO" id="GO:0004843">
    <property type="term" value="F:cysteine-type deubiquitinase activity"/>
    <property type="evidence" value="ECO:0007669"/>
    <property type="project" value="UniProtKB-EC"/>
</dbReference>
<dbReference type="AlphaFoldDB" id="A0A913ZC52"/>
<dbReference type="InterPro" id="IPR028889">
    <property type="entry name" value="USP"/>
</dbReference>
<keyword evidence="4" id="KW-1133">Transmembrane helix</keyword>
<evidence type="ECO:0000259" key="5">
    <source>
        <dbReference type="PROSITE" id="PS50235"/>
    </source>
</evidence>
<keyword evidence="4" id="KW-0472">Membrane</keyword>
<dbReference type="PANTHER" id="PTHR21646">
    <property type="entry name" value="UBIQUITIN CARBOXYL-TERMINAL HYDROLASE"/>
    <property type="match status" value="1"/>
</dbReference>
<comment type="catalytic activity">
    <reaction evidence="1">
        <text>Thiol-dependent hydrolysis of ester, thioester, amide, peptide and isopeptide bonds formed by the C-terminal Gly of ubiquitin (a 76-residue protein attached to proteins as an intracellular targeting signal).</text>
        <dbReference type="EC" id="3.4.19.12"/>
    </reaction>
</comment>
<organism evidence="6 7">
    <name type="scientific">Patiria miniata</name>
    <name type="common">Bat star</name>
    <name type="synonym">Asterina miniata</name>
    <dbReference type="NCBI Taxonomy" id="46514"/>
    <lineage>
        <taxon>Eukaryota</taxon>
        <taxon>Metazoa</taxon>
        <taxon>Echinodermata</taxon>
        <taxon>Eleutherozoa</taxon>
        <taxon>Asterozoa</taxon>
        <taxon>Asteroidea</taxon>
        <taxon>Valvatacea</taxon>
        <taxon>Valvatida</taxon>
        <taxon>Asterinidae</taxon>
        <taxon>Patiria</taxon>
    </lineage>
</organism>
<evidence type="ECO:0000256" key="2">
    <source>
        <dbReference type="ARBA" id="ARBA00012759"/>
    </source>
</evidence>
<dbReference type="GO" id="GO:0016579">
    <property type="term" value="P:protein deubiquitination"/>
    <property type="evidence" value="ECO:0007669"/>
    <property type="project" value="InterPro"/>
</dbReference>
<evidence type="ECO:0000256" key="1">
    <source>
        <dbReference type="ARBA" id="ARBA00000707"/>
    </source>
</evidence>
<dbReference type="CDD" id="cd02257">
    <property type="entry name" value="Peptidase_C19"/>
    <property type="match status" value="1"/>
</dbReference>
<dbReference type="OrthoDB" id="292964at2759"/>
<dbReference type="InterPro" id="IPR018200">
    <property type="entry name" value="USP_CS"/>
</dbReference>
<dbReference type="OMA" id="NEGQNLC"/>
<dbReference type="SUPFAM" id="SSF54001">
    <property type="entry name" value="Cysteine proteinases"/>
    <property type="match status" value="1"/>
</dbReference>
<dbReference type="RefSeq" id="XP_038049347.1">
    <property type="nucleotide sequence ID" value="XM_038193419.1"/>
</dbReference>
<feature type="compositionally biased region" description="Polar residues" evidence="3">
    <location>
        <begin position="463"/>
        <end position="483"/>
    </location>
</feature>
<keyword evidence="7" id="KW-1185">Reference proteome</keyword>
<dbReference type="GeneID" id="119722982"/>
<dbReference type="PANTHER" id="PTHR21646:SF23">
    <property type="entry name" value="UBIQUITIN CARBOXYL-TERMINAL HYDROLASE USP2"/>
    <property type="match status" value="1"/>
</dbReference>
<dbReference type="Gene3D" id="3.90.70.10">
    <property type="entry name" value="Cysteine proteinases"/>
    <property type="match status" value="1"/>
</dbReference>
<dbReference type="InterPro" id="IPR038765">
    <property type="entry name" value="Papain-like_cys_pep_sf"/>
</dbReference>
<dbReference type="PROSITE" id="PS00973">
    <property type="entry name" value="USP_2"/>
    <property type="match status" value="1"/>
</dbReference>
<dbReference type="PROSITE" id="PS50235">
    <property type="entry name" value="USP_3"/>
    <property type="match status" value="1"/>
</dbReference>
<dbReference type="InterPro" id="IPR001394">
    <property type="entry name" value="Peptidase_C19_UCH"/>
</dbReference>
<feature type="transmembrane region" description="Helical" evidence="4">
    <location>
        <begin position="6"/>
        <end position="28"/>
    </location>
</feature>
<dbReference type="EC" id="3.4.19.12" evidence="2"/>
<evidence type="ECO:0000313" key="6">
    <source>
        <dbReference type="EnsemblMetazoa" id="XP_038049348.1"/>
    </source>
</evidence>
<evidence type="ECO:0000256" key="4">
    <source>
        <dbReference type="SAM" id="Phobius"/>
    </source>
</evidence>
<sequence length="615" mass="69178">MELLWTSLATIASWLTHILIEFSLFLAVDSVVKASLHSLREPEERRRMWLLESLVLLFVATVMSQYTHVPYVLFTLGFTTVLSAFLHDRVEWQNFKASLSAALESEPDLNNGMLSTIDGSCQSAMYQDTEHDRLKGHAQEQIQNKNHKLATAPIRSSTDSVFDKWRTYLRATFQRQPPICHPPGLPNKGKNLCFLNTVLQCLAHVQSLGGLDEILSEMSDGRLGSDFLNCYSELLADCTIREHYSGTVLDTFQFRRAASQLCPGLIADPVTTPKQTQQDAAEFLTWLLTTLHNLLRKGPSARISNRIPTDSGLGNFSDKEQQSLKVECQTLLQSAQSMYDERCLRAVQVMSDLDWKCQESRESSSVSELFSGQILELREDGNRNCVSLGIQAFNVLPVPLSGPRQVSGLVYLQDCISDMCALTDMMLDSPSTSYASPLAEHESRGRRIDDVKIESAKLFRPPVSSSTPTKPEARTYTSLSPPSGSREVRCQTSLRYLPKCLIIQLNRFNQFGRKAKTPVNIPLRGLNLSPALFDQQVAGMPVPTNQRYMYDLAALCVHEGAESTCYGHYVAFCMASNGHWYRMDDEIVSEVNMLYECNSPSVRENAYLLFYVRRN</sequence>
<proteinExistence type="predicted"/>
<feature type="domain" description="USP" evidence="5">
    <location>
        <begin position="183"/>
        <end position="614"/>
    </location>
</feature>